<keyword evidence="1" id="KW-1133">Transmembrane helix</keyword>
<dbReference type="Pfam" id="PF01569">
    <property type="entry name" value="PAP2"/>
    <property type="match status" value="1"/>
</dbReference>
<dbReference type="Proteomes" id="UP001500220">
    <property type="component" value="Unassembled WGS sequence"/>
</dbReference>
<accession>A0ABN1D5K7</accession>
<dbReference type="Gene3D" id="1.20.144.10">
    <property type="entry name" value="Phosphatidic acid phosphatase type 2/haloperoxidase"/>
    <property type="match status" value="1"/>
</dbReference>
<protein>
    <recommendedName>
        <fullName evidence="2">Phosphatidic acid phosphatase type 2/haloperoxidase domain-containing protein</fullName>
    </recommendedName>
</protein>
<proteinExistence type="predicted"/>
<keyword evidence="4" id="KW-1185">Reference proteome</keyword>
<dbReference type="InterPro" id="IPR000326">
    <property type="entry name" value="PAP2/HPO"/>
</dbReference>
<evidence type="ECO:0000313" key="3">
    <source>
        <dbReference type="EMBL" id="GAA0534854.1"/>
    </source>
</evidence>
<dbReference type="EMBL" id="BAAAHC010000018">
    <property type="protein sequence ID" value="GAA0534854.1"/>
    <property type="molecule type" value="Genomic_DNA"/>
</dbReference>
<organism evidence="3 4">
    <name type="scientific">Saccharopolyspora thermophila</name>
    <dbReference type="NCBI Taxonomy" id="89367"/>
    <lineage>
        <taxon>Bacteria</taxon>
        <taxon>Bacillati</taxon>
        <taxon>Actinomycetota</taxon>
        <taxon>Actinomycetes</taxon>
        <taxon>Pseudonocardiales</taxon>
        <taxon>Pseudonocardiaceae</taxon>
        <taxon>Saccharopolyspora</taxon>
    </lineage>
</organism>
<dbReference type="SUPFAM" id="SSF48317">
    <property type="entry name" value="Acid phosphatase/Vanadium-dependent haloperoxidase"/>
    <property type="match status" value="1"/>
</dbReference>
<evidence type="ECO:0000313" key="4">
    <source>
        <dbReference type="Proteomes" id="UP001500220"/>
    </source>
</evidence>
<keyword evidence="1" id="KW-0812">Transmembrane</keyword>
<keyword evidence="1" id="KW-0472">Membrane</keyword>
<comment type="caution">
    <text evidence="3">The sequence shown here is derived from an EMBL/GenBank/DDBJ whole genome shotgun (WGS) entry which is preliminary data.</text>
</comment>
<feature type="transmembrane region" description="Helical" evidence="1">
    <location>
        <begin position="12"/>
        <end position="31"/>
    </location>
</feature>
<reference evidence="3 4" key="1">
    <citation type="journal article" date="2019" name="Int. J. Syst. Evol. Microbiol.">
        <title>The Global Catalogue of Microorganisms (GCM) 10K type strain sequencing project: providing services to taxonomists for standard genome sequencing and annotation.</title>
        <authorList>
            <consortium name="The Broad Institute Genomics Platform"/>
            <consortium name="The Broad Institute Genome Sequencing Center for Infectious Disease"/>
            <person name="Wu L."/>
            <person name="Ma J."/>
        </authorList>
    </citation>
    <scope>NUCLEOTIDE SEQUENCE [LARGE SCALE GENOMIC DNA]</scope>
    <source>
        <strain evidence="3 4">JCM 10664</strain>
    </source>
</reference>
<feature type="transmembrane region" description="Helical" evidence="1">
    <location>
        <begin position="83"/>
        <end position="101"/>
    </location>
</feature>
<feature type="transmembrane region" description="Helical" evidence="1">
    <location>
        <begin position="177"/>
        <end position="196"/>
    </location>
</feature>
<dbReference type="RefSeq" id="WP_346073951.1">
    <property type="nucleotide sequence ID" value="NZ_BAAAHC010000018.1"/>
</dbReference>
<evidence type="ECO:0000259" key="2">
    <source>
        <dbReference type="Pfam" id="PF01569"/>
    </source>
</evidence>
<feature type="transmembrane region" description="Helical" evidence="1">
    <location>
        <begin position="139"/>
        <end position="165"/>
    </location>
</feature>
<feature type="transmembrane region" description="Helical" evidence="1">
    <location>
        <begin position="107"/>
        <end position="127"/>
    </location>
</feature>
<evidence type="ECO:0000256" key="1">
    <source>
        <dbReference type="SAM" id="Phobius"/>
    </source>
</evidence>
<sequence>MATRTWPDRAARALTEICAPWVIVVVLPLLVAWQATHRIGPTLVWGLLVAATSSILPMAVIVWGARKGRWEGHHVRNRSGRAVPFAALIALSSAGLALLWIGGAPRALLALDVAMIAALLVTAAITIRWKVSMHAAVAAGAVAVLATTWGPLCWLLAPLVAAIAWSRVRLRAHTPAQVAAGALIGALVGGLLFATLTPTPT</sequence>
<dbReference type="InterPro" id="IPR036938">
    <property type="entry name" value="PAP2/HPO_sf"/>
</dbReference>
<name>A0ABN1D5K7_9PSEU</name>
<feature type="transmembrane region" description="Helical" evidence="1">
    <location>
        <begin position="43"/>
        <end position="63"/>
    </location>
</feature>
<feature type="domain" description="Phosphatidic acid phosphatase type 2/haloperoxidase" evidence="2">
    <location>
        <begin position="131"/>
        <end position="194"/>
    </location>
</feature>
<gene>
    <name evidence="3" type="ORF">GCM10009545_41770</name>
</gene>